<feature type="transmembrane region" description="Helical" evidence="2">
    <location>
        <begin position="241"/>
        <end position="261"/>
    </location>
</feature>
<protein>
    <recommendedName>
        <fullName evidence="3">DUF2157 domain-containing protein</fullName>
    </recommendedName>
</protein>
<feature type="transmembrane region" description="Helical" evidence="2">
    <location>
        <begin position="374"/>
        <end position="390"/>
    </location>
</feature>
<feature type="transmembrane region" description="Helical" evidence="2">
    <location>
        <begin position="349"/>
        <end position="367"/>
    </location>
</feature>
<feature type="transmembrane region" description="Helical" evidence="2">
    <location>
        <begin position="130"/>
        <end position="154"/>
    </location>
</feature>
<feature type="domain" description="DUF2157" evidence="3">
    <location>
        <begin position="12"/>
        <end position="147"/>
    </location>
</feature>
<proteinExistence type="predicted"/>
<dbReference type="Proteomes" id="UP000637774">
    <property type="component" value="Unassembled WGS sequence"/>
</dbReference>
<keyword evidence="2" id="KW-1133">Transmembrane helix</keyword>
<dbReference type="EMBL" id="BMGY01000008">
    <property type="protein sequence ID" value="GGH83247.1"/>
    <property type="molecule type" value="Genomic_DNA"/>
</dbReference>
<feature type="transmembrane region" description="Helical" evidence="2">
    <location>
        <begin position="273"/>
        <end position="292"/>
    </location>
</feature>
<reference evidence="5" key="1">
    <citation type="journal article" date="2019" name="Int. J. Syst. Evol. Microbiol.">
        <title>The Global Catalogue of Microorganisms (GCM) 10K type strain sequencing project: providing services to taxonomists for standard genome sequencing and annotation.</title>
        <authorList>
            <consortium name="The Broad Institute Genomics Platform"/>
            <consortium name="The Broad Institute Genome Sequencing Center for Infectious Disease"/>
            <person name="Wu L."/>
            <person name="Ma J."/>
        </authorList>
    </citation>
    <scope>NUCLEOTIDE SEQUENCE [LARGE SCALE GENOMIC DNA]</scope>
    <source>
        <strain evidence="5">CGMCC 1.14966</strain>
    </source>
</reference>
<sequence>MSRKFLETESPAWVADGLISAAQQQKLLARYPPEAQALGLLPILGSLLVGLSGLSVVAANWQGLPAALRLALLLGSLLGSYGAGAYFLRRGNPDLGHGLIGLGLILFGASIILTSQLYQLVGYDASGLLAWVVAGVALSYVYGSRLLVLLTVLIGAAVQTYCVESLGIFSYVTAWLVAAGLGYYWWRRPDVVTSTVLAVGLLWQAGLLIIVLHSKITWFFVPAMAIYAAGDWQSNRAGGRALQVPPLVAAYLFMFGLAIFGETDAYANILRPPLLPYLGALGAVLAVSVAGKRARGRLNSLPEWLLLLPGFYLPGGLPLAVATLVVLYAHAGSVLARANRDQDPEQLTVGAVLFVAATAVAYFKLTWGFMDKSLFFLVGGVLLLGLSWYLRRRNAQVLAAAGPVAEASATGPAGNLTDAPGPVAPVASSPSPENPPRND</sequence>
<feature type="transmembrane region" description="Helical" evidence="2">
    <location>
        <begin position="67"/>
        <end position="87"/>
    </location>
</feature>
<feature type="transmembrane region" description="Helical" evidence="2">
    <location>
        <begin position="304"/>
        <end position="329"/>
    </location>
</feature>
<keyword evidence="2" id="KW-0472">Membrane</keyword>
<keyword evidence="2" id="KW-0812">Transmembrane</keyword>
<evidence type="ECO:0000313" key="4">
    <source>
        <dbReference type="EMBL" id="GGH83247.1"/>
    </source>
</evidence>
<feature type="compositionally biased region" description="Low complexity" evidence="1">
    <location>
        <begin position="419"/>
        <end position="431"/>
    </location>
</feature>
<accession>A0ABQ1ZZH7</accession>
<comment type="caution">
    <text evidence="4">The sequence shown here is derived from an EMBL/GenBank/DDBJ whole genome shotgun (WGS) entry which is preliminary data.</text>
</comment>
<feature type="region of interest" description="Disordered" evidence="1">
    <location>
        <begin position="407"/>
        <end position="439"/>
    </location>
</feature>
<feature type="transmembrane region" description="Helical" evidence="2">
    <location>
        <begin position="99"/>
        <end position="118"/>
    </location>
</feature>
<evidence type="ECO:0000256" key="1">
    <source>
        <dbReference type="SAM" id="MobiDB-lite"/>
    </source>
</evidence>
<dbReference type="Pfam" id="PF09925">
    <property type="entry name" value="DUF2157"/>
    <property type="match status" value="1"/>
</dbReference>
<keyword evidence="5" id="KW-1185">Reference proteome</keyword>
<organism evidence="4 5">
    <name type="scientific">Hymenobacter frigidus</name>
    <dbReference type="NCBI Taxonomy" id="1524095"/>
    <lineage>
        <taxon>Bacteria</taxon>
        <taxon>Pseudomonadati</taxon>
        <taxon>Bacteroidota</taxon>
        <taxon>Cytophagia</taxon>
        <taxon>Cytophagales</taxon>
        <taxon>Hymenobacteraceae</taxon>
        <taxon>Hymenobacter</taxon>
    </lineage>
</organism>
<feature type="transmembrane region" description="Helical" evidence="2">
    <location>
        <begin position="206"/>
        <end position="229"/>
    </location>
</feature>
<evidence type="ECO:0000313" key="5">
    <source>
        <dbReference type="Proteomes" id="UP000637774"/>
    </source>
</evidence>
<name>A0ABQ1ZZH7_9BACT</name>
<gene>
    <name evidence="4" type="ORF">GCM10011495_12680</name>
</gene>
<evidence type="ECO:0000256" key="2">
    <source>
        <dbReference type="SAM" id="Phobius"/>
    </source>
</evidence>
<feature type="transmembrane region" description="Helical" evidence="2">
    <location>
        <begin position="166"/>
        <end position="186"/>
    </location>
</feature>
<evidence type="ECO:0000259" key="3">
    <source>
        <dbReference type="Pfam" id="PF09925"/>
    </source>
</evidence>
<feature type="transmembrane region" description="Helical" evidence="2">
    <location>
        <begin position="37"/>
        <end position="61"/>
    </location>
</feature>
<dbReference type="RefSeq" id="WP_188561211.1">
    <property type="nucleotide sequence ID" value="NZ_BMGY01000008.1"/>
</dbReference>
<dbReference type="InterPro" id="IPR018677">
    <property type="entry name" value="DUF2157"/>
</dbReference>